<dbReference type="RefSeq" id="WP_140036680.1">
    <property type="nucleotide sequence ID" value="NZ_CP041040.1"/>
</dbReference>
<feature type="transmembrane region" description="Helical" evidence="1">
    <location>
        <begin position="471"/>
        <end position="490"/>
    </location>
</feature>
<dbReference type="InterPro" id="IPR046671">
    <property type="entry name" value="DUF6541"/>
</dbReference>
<reference evidence="2 3" key="1">
    <citation type="submission" date="2019-06" db="EMBL/GenBank/DDBJ databases">
        <title>Complete genome of Microbacterium foliorum M2.</title>
        <authorList>
            <person name="Cao G."/>
        </authorList>
    </citation>
    <scope>NUCLEOTIDE SEQUENCE [LARGE SCALE GENOMIC DNA]</scope>
    <source>
        <strain evidence="2 3">M2</strain>
    </source>
</reference>
<evidence type="ECO:0000313" key="3">
    <source>
        <dbReference type="Proteomes" id="UP000316125"/>
    </source>
</evidence>
<feature type="transmembrane region" description="Helical" evidence="1">
    <location>
        <begin position="187"/>
        <end position="209"/>
    </location>
</feature>
<feature type="transmembrane region" description="Helical" evidence="1">
    <location>
        <begin position="6"/>
        <end position="28"/>
    </location>
</feature>
<protein>
    <submittedName>
        <fullName evidence="2">Uncharacterized protein</fullName>
    </submittedName>
</protein>
<feature type="transmembrane region" description="Helical" evidence="1">
    <location>
        <begin position="99"/>
        <end position="118"/>
    </location>
</feature>
<keyword evidence="1" id="KW-1133">Transmembrane helix</keyword>
<keyword evidence="1" id="KW-0812">Transmembrane</keyword>
<feature type="transmembrane region" description="Helical" evidence="1">
    <location>
        <begin position="246"/>
        <end position="264"/>
    </location>
</feature>
<dbReference type="Proteomes" id="UP000316125">
    <property type="component" value="Chromosome"/>
</dbReference>
<dbReference type="AlphaFoldDB" id="A0A4Y5YPR9"/>
<feature type="transmembrane region" description="Helical" evidence="1">
    <location>
        <begin position="438"/>
        <end position="459"/>
    </location>
</feature>
<feature type="transmembrane region" description="Helical" evidence="1">
    <location>
        <begin position="321"/>
        <end position="341"/>
    </location>
</feature>
<feature type="transmembrane region" description="Helical" evidence="1">
    <location>
        <begin position="221"/>
        <end position="240"/>
    </location>
</feature>
<feature type="transmembrane region" description="Helical" evidence="1">
    <location>
        <begin position="276"/>
        <end position="309"/>
    </location>
</feature>
<feature type="transmembrane region" description="Helical" evidence="1">
    <location>
        <begin position="35"/>
        <end position="53"/>
    </location>
</feature>
<gene>
    <name evidence="2" type="ORF">FIV50_06225</name>
</gene>
<organism evidence="2 3">
    <name type="scientific">Microbacterium foliorum</name>
    <dbReference type="NCBI Taxonomy" id="104336"/>
    <lineage>
        <taxon>Bacteria</taxon>
        <taxon>Bacillati</taxon>
        <taxon>Actinomycetota</taxon>
        <taxon>Actinomycetes</taxon>
        <taxon>Micrococcales</taxon>
        <taxon>Microbacteriaceae</taxon>
        <taxon>Microbacterium</taxon>
    </lineage>
</organism>
<dbReference type="OrthoDB" id="3169698at2"/>
<keyword evidence="1" id="KW-0472">Membrane</keyword>
<dbReference type="Pfam" id="PF20176">
    <property type="entry name" value="DUF6541"/>
    <property type="match status" value="1"/>
</dbReference>
<evidence type="ECO:0000313" key="2">
    <source>
        <dbReference type="EMBL" id="QDE34419.1"/>
    </source>
</evidence>
<proteinExistence type="predicted"/>
<evidence type="ECO:0000256" key="1">
    <source>
        <dbReference type="SAM" id="Phobius"/>
    </source>
</evidence>
<feature type="transmembrane region" description="Helical" evidence="1">
    <location>
        <begin position="397"/>
        <end position="418"/>
    </location>
</feature>
<feature type="transmembrane region" description="Helical" evidence="1">
    <location>
        <begin position="59"/>
        <end position="79"/>
    </location>
</feature>
<dbReference type="EMBL" id="CP041040">
    <property type="protein sequence ID" value="QDE34419.1"/>
    <property type="molecule type" value="Genomic_DNA"/>
</dbReference>
<sequence length="646" mass="69486">MSWVSILPALIVTGALLFLPGLVLGFLLRLRGMRLLALAPALSVSLVAVAALAAPFVGIRWSIVPVLVLTAVASIAAYFWTRHVGKPALPRPRASARQLVAVIISIVVPAALIAFVLVRSMHDPEFFSQRYDNFFHLNAVQYVLDTGNASPLWLGSMTSPEGVPFYPSGWHAMVSIVVALSGASVPLATNAMIIVVAAVVWPIGAVFLVRELLGRNQIMTVIAGALAAAFPAFPFLLLHYGVLYPLFLGLAVAPAAIAVAWWLLRPGRVSRRQDWALLMVLVVPGLGVAHPGALMAVVALTVPFIIARLLHQMRTPGRPRLIAIGLLVAYAAVGVVLLQVVRPPASQIYWPIINTVPDSIGEVVAASVYGYPSSLGITALMIIGAYSVIRRGSYARWSILAMAVISAVLYIIVSASPYETLRFWFTAPWYNNPPRIAAFWAIGVLPLAALGGIVLVTWLLRQRLLVPVRRLSERLPVVLIAIVVIALVGVTQNAAIRQAAADIEYTYELRPGGPIVSPDELDLMEDLSELVPEDAVIAGDPWTGASFAYGVSGRRVLMPHLLMDLTDDAEAINTMLSTDGDSPQVCDALEDTGVEYVLDFSADGDFQENDGDYSGFDDLDDSPYVELVEQRGEAKLFRIVSCGLGS</sequence>
<accession>A0A4Y5YPR9</accession>
<name>A0A4Y5YPR9_9MICO</name>